<accession>A0ACD5WLS4</accession>
<dbReference type="Proteomes" id="UP001732700">
    <property type="component" value="Chromosome 4A"/>
</dbReference>
<dbReference type="EnsemblPlants" id="AVESA.00010b.r2.4AG0652840.1">
    <property type="protein sequence ID" value="AVESA.00010b.r2.4AG0652840.1.CDS.1"/>
    <property type="gene ID" value="AVESA.00010b.r2.4AG0652840"/>
</dbReference>
<evidence type="ECO:0000313" key="1">
    <source>
        <dbReference type="EnsemblPlants" id="AVESA.00010b.r2.4AG0652840.1.CDS.1"/>
    </source>
</evidence>
<reference evidence="1" key="2">
    <citation type="submission" date="2025-09" db="UniProtKB">
        <authorList>
            <consortium name="EnsemblPlants"/>
        </authorList>
    </citation>
    <scope>IDENTIFICATION</scope>
</reference>
<evidence type="ECO:0000313" key="2">
    <source>
        <dbReference type="Proteomes" id="UP001732700"/>
    </source>
</evidence>
<organism evidence="1 2">
    <name type="scientific">Avena sativa</name>
    <name type="common">Oat</name>
    <dbReference type="NCBI Taxonomy" id="4498"/>
    <lineage>
        <taxon>Eukaryota</taxon>
        <taxon>Viridiplantae</taxon>
        <taxon>Streptophyta</taxon>
        <taxon>Embryophyta</taxon>
        <taxon>Tracheophyta</taxon>
        <taxon>Spermatophyta</taxon>
        <taxon>Magnoliopsida</taxon>
        <taxon>Liliopsida</taxon>
        <taxon>Poales</taxon>
        <taxon>Poaceae</taxon>
        <taxon>BOP clade</taxon>
        <taxon>Pooideae</taxon>
        <taxon>Poodae</taxon>
        <taxon>Poeae</taxon>
        <taxon>Poeae Chloroplast Group 1 (Aveneae type)</taxon>
        <taxon>Aveninae</taxon>
        <taxon>Avena</taxon>
    </lineage>
</organism>
<reference evidence="1" key="1">
    <citation type="submission" date="2021-05" db="EMBL/GenBank/DDBJ databases">
        <authorList>
            <person name="Scholz U."/>
            <person name="Mascher M."/>
            <person name="Fiebig A."/>
        </authorList>
    </citation>
    <scope>NUCLEOTIDE SEQUENCE [LARGE SCALE GENOMIC DNA]</scope>
</reference>
<sequence length="278" mass="31912">MKRRTFNYICCLVKSMEDVSRYTFRDGKVICWEDQVAVALRMLISGGPAETVASDFSIKRSTISLVTFRFVEAMMKRGGYHMRWSDSIKMENMKSKFDLIHMLPNCCGVIDTTFISSAEPNRDHEKSYSMAVQVVVDLDMRFIDYTAEWSGTKDQSSILHGSLICTEREEGEWLNGGKVKLSDGSEVGEYIIGDAGFPLLPWLLTPYREKDLSDPEVEFNRRLSVVRAITLRGLARLKDTWKCLHGEFWRPENPHEFSDIIMVCCMLHNIVMYQTVAT</sequence>
<protein>
    <submittedName>
        <fullName evidence="1">Uncharacterized protein</fullName>
    </submittedName>
</protein>
<proteinExistence type="predicted"/>
<name>A0ACD5WLS4_AVESA</name>
<keyword evidence="2" id="KW-1185">Reference proteome</keyword>